<name>A0A0K6FSK5_9AGAM</name>
<dbReference type="Proteomes" id="UP000044841">
    <property type="component" value="Unassembled WGS sequence"/>
</dbReference>
<dbReference type="AlphaFoldDB" id="A0A0K6FSK5"/>
<dbReference type="EMBL" id="CYGV01000613">
    <property type="protein sequence ID" value="CUA68969.1"/>
    <property type="molecule type" value="Genomic_DNA"/>
</dbReference>
<gene>
    <name evidence="1" type="ORF">RSOLAG22IIIB_08222</name>
</gene>
<accession>A0A0K6FSK5</accession>
<keyword evidence="2" id="KW-1185">Reference proteome</keyword>
<organism evidence="1 2">
    <name type="scientific">Rhizoctonia solani</name>
    <dbReference type="NCBI Taxonomy" id="456999"/>
    <lineage>
        <taxon>Eukaryota</taxon>
        <taxon>Fungi</taxon>
        <taxon>Dikarya</taxon>
        <taxon>Basidiomycota</taxon>
        <taxon>Agaricomycotina</taxon>
        <taxon>Agaricomycetes</taxon>
        <taxon>Cantharellales</taxon>
        <taxon>Ceratobasidiaceae</taxon>
        <taxon>Rhizoctonia</taxon>
    </lineage>
</organism>
<protein>
    <submittedName>
        <fullName evidence="1">Uncharacterized protein</fullName>
    </submittedName>
</protein>
<reference evidence="1 2" key="1">
    <citation type="submission" date="2015-07" db="EMBL/GenBank/DDBJ databases">
        <authorList>
            <person name="Noorani M."/>
        </authorList>
    </citation>
    <scope>NUCLEOTIDE SEQUENCE [LARGE SCALE GENOMIC DNA]</scope>
    <source>
        <strain evidence="1">BBA 69670</strain>
    </source>
</reference>
<evidence type="ECO:0000313" key="2">
    <source>
        <dbReference type="Proteomes" id="UP000044841"/>
    </source>
</evidence>
<proteinExistence type="predicted"/>
<evidence type="ECO:0000313" key="1">
    <source>
        <dbReference type="EMBL" id="CUA68969.1"/>
    </source>
</evidence>
<sequence length="193" mass="21987">MGFILELHEVEFYGPQQGALNHRLELIFGSRNAGGMIQFKGHGENVLLWKWVDDLTRSAAEILLAHEDSSFDSDLRRLLPAYTLSGTYLIRLLGRLHNKSPNSLPFSHYENWLDIKTSFHRQFVSFTRGESPFDKRYDGPQSAREYWEGLLSVPPADLLALVGLLLSSIVLNSMSEQRTMYTITKLNSPDRSS</sequence>